<protein>
    <submittedName>
        <fullName evidence="1">Uncharacterized protein</fullName>
    </submittedName>
</protein>
<sequence length="161" mass="18055">MNLTAHSGIGETAKKDESRGRKAITRDSCRLEAKSVVDSVKEKNTRAMMISGRPKQRAVIHAEFLQQQQRLLDAVAARKQVTSFLTPPPLSKKMAREGNSTMSGRKRKLEVNNKMATLMKGGSTTSSPKVTQTFFLSEQEKKLLQEIEAVSLLQEQLRQKR</sequence>
<gene>
    <name evidence="1" type="ORF">PsorP6_005984</name>
</gene>
<dbReference type="Proteomes" id="UP001163321">
    <property type="component" value="Chromosome 4"/>
</dbReference>
<evidence type="ECO:0000313" key="1">
    <source>
        <dbReference type="EMBL" id="KAI9913210.1"/>
    </source>
</evidence>
<dbReference type="EMBL" id="CM047583">
    <property type="protein sequence ID" value="KAI9913210.1"/>
    <property type="molecule type" value="Genomic_DNA"/>
</dbReference>
<comment type="caution">
    <text evidence="1">The sequence shown here is derived from an EMBL/GenBank/DDBJ whole genome shotgun (WGS) entry which is preliminary data.</text>
</comment>
<organism evidence="1 2">
    <name type="scientific">Peronosclerospora sorghi</name>
    <dbReference type="NCBI Taxonomy" id="230839"/>
    <lineage>
        <taxon>Eukaryota</taxon>
        <taxon>Sar</taxon>
        <taxon>Stramenopiles</taxon>
        <taxon>Oomycota</taxon>
        <taxon>Peronosporomycetes</taxon>
        <taxon>Peronosporales</taxon>
        <taxon>Peronosporaceae</taxon>
        <taxon>Peronosclerospora</taxon>
    </lineage>
</organism>
<reference evidence="1 2" key="1">
    <citation type="journal article" date="2022" name="bioRxiv">
        <title>The genome of the oomycete Peronosclerospora sorghi, a cosmopolitan pathogen of maize and sorghum, is inflated with dispersed pseudogenes.</title>
        <authorList>
            <person name="Fletcher K."/>
            <person name="Martin F."/>
            <person name="Isakeit T."/>
            <person name="Cavanaugh K."/>
            <person name="Magill C."/>
            <person name="Michelmore R."/>
        </authorList>
    </citation>
    <scope>NUCLEOTIDE SEQUENCE [LARGE SCALE GENOMIC DNA]</scope>
    <source>
        <strain evidence="1">P6</strain>
    </source>
</reference>
<proteinExistence type="predicted"/>
<accession>A0ACC0W2Z7</accession>
<keyword evidence="2" id="KW-1185">Reference proteome</keyword>
<name>A0ACC0W2Z7_9STRA</name>
<evidence type="ECO:0000313" key="2">
    <source>
        <dbReference type="Proteomes" id="UP001163321"/>
    </source>
</evidence>